<evidence type="ECO:0000313" key="2">
    <source>
        <dbReference type="Proteomes" id="UP001642484"/>
    </source>
</evidence>
<protein>
    <submittedName>
        <fullName evidence="1">Uncharacterized protein</fullName>
    </submittedName>
</protein>
<organism evidence="1 2">
    <name type="scientific">Durusdinium trenchii</name>
    <dbReference type="NCBI Taxonomy" id="1381693"/>
    <lineage>
        <taxon>Eukaryota</taxon>
        <taxon>Sar</taxon>
        <taxon>Alveolata</taxon>
        <taxon>Dinophyceae</taxon>
        <taxon>Suessiales</taxon>
        <taxon>Symbiodiniaceae</taxon>
        <taxon>Durusdinium</taxon>
    </lineage>
</organism>
<dbReference type="Proteomes" id="UP001642484">
    <property type="component" value="Unassembled WGS sequence"/>
</dbReference>
<accession>A0ABP0J3E2</accession>
<evidence type="ECO:0000313" key="1">
    <source>
        <dbReference type="EMBL" id="CAK9008879.1"/>
    </source>
</evidence>
<sequence length="125" mass="13787">MVRLQPKMSSSTSTADRLSRTDRYCASYAAVANWNPQDFGYVVHEGSVHTIAEVRADRAVRLGNPVNVDRTALQAEDKLRLQNYGRKYSEAGQPGGTYYKHHKAAKIGAGGIHIWPGLEVLCENA</sequence>
<dbReference type="EMBL" id="CAXAMN010004380">
    <property type="protein sequence ID" value="CAK9008879.1"/>
    <property type="molecule type" value="Genomic_DNA"/>
</dbReference>
<keyword evidence="2" id="KW-1185">Reference proteome</keyword>
<proteinExistence type="predicted"/>
<comment type="caution">
    <text evidence="1">The sequence shown here is derived from an EMBL/GenBank/DDBJ whole genome shotgun (WGS) entry which is preliminary data.</text>
</comment>
<gene>
    <name evidence="1" type="ORF">CCMP2556_LOCUS9423</name>
</gene>
<reference evidence="1 2" key="1">
    <citation type="submission" date="2024-02" db="EMBL/GenBank/DDBJ databases">
        <authorList>
            <person name="Chen Y."/>
            <person name="Shah S."/>
            <person name="Dougan E. K."/>
            <person name="Thang M."/>
            <person name="Chan C."/>
        </authorList>
    </citation>
    <scope>NUCLEOTIDE SEQUENCE [LARGE SCALE GENOMIC DNA]</scope>
</reference>
<name>A0ABP0J3E2_9DINO</name>